<evidence type="ECO:0000313" key="2">
    <source>
        <dbReference type="EMBL" id="TNN32186.1"/>
    </source>
</evidence>
<dbReference type="AlphaFoldDB" id="A0A4Z2ETE6"/>
<proteinExistence type="predicted"/>
<dbReference type="EMBL" id="SRLO01002856">
    <property type="protein sequence ID" value="TNN32186.1"/>
    <property type="molecule type" value="Genomic_DNA"/>
</dbReference>
<evidence type="ECO:0000313" key="3">
    <source>
        <dbReference type="Proteomes" id="UP000314294"/>
    </source>
</evidence>
<keyword evidence="3" id="KW-1185">Reference proteome</keyword>
<organism evidence="2 3">
    <name type="scientific">Liparis tanakae</name>
    <name type="common">Tanaka's snailfish</name>
    <dbReference type="NCBI Taxonomy" id="230148"/>
    <lineage>
        <taxon>Eukaryota</taxon>
        <taxon>Metazoa</taxon>
        <taxon>Chordata</taxon>
        <taxon>Craniata</taxon>
        <taxon>Vertebrata</taxon>
        <taxon>Euteleostomi</taxon>
        <taxon>Actinopterygii</taxon>
        <taxon>Neopterygii</taxon>
        <taxon>Teleostei</taxon>
        <taxon>Neoteleostei</taxon>
        <taxon>Acanthomorphata</taxon>
        <taxon>Eupercaria</taxon>
        <taxon>Perciformes</taxon>
        <taxon>Cottioidei</taxon>
        <taxon>Cottales</taxon>
        <taxon>Liparidae</taxon>
        <taxon>Liparis</taxon>
    </lineage>
</organism>
<protein>
    <submittedName>
        <fullName evidence="2">Uncharacterized protein</fullName>
    </submittedName>
</protein>
<sequence length="67" mass="7209">MAHVLRPLPRRRVGTRGGPLAPGRRSANAGLATSGRFLHLRVTRRHGRQSGATRRGEDLGMEPSGSV</sequence>
<evidence type="ECO:0000256" key="1">
    <source>
        <dbReference type="SAM" id="MobiDB-lite"/>
    </source>
</evidence>
<feature type="region of interest" description="Disordered" evidence="1">
    <location>
        <begin position="1"/>
        <end position="67"/>
    </location>
</feature>
<name>A0A4Z2ETE6_9TELE</name>
<gene>
    <name evidence="2" type="ORF">EYF80_057653</name>
</gene>
<accession>A0A4Z2ETE6</accession>
<feature type="compositionally biased region" description="Basic residues" evidence="1">
    <location>
        <begin position="38"/>
        <end position="48"/>
    </location>
</feature>
<dbReference type="Proteomes" id="UP000314294">
    <property type="component" value="Unassembled WGS sequence"/>
</dbReference>
<comment type="caution">
    <text evidence="2">The sequence shown here is derived from an EMBL/GenBank/DDBJ whole genome shotgun (WGS) entry which is preliminary data.</text>
</comment>
<reference evidence="2 3" key="1">
    <citation type="submission" date="2019-03" db="EMBL/GenBank/DDBJ databases">
        <title>First draft genome of Liparis tanakae, snailfish: a comprehensive survey of snailfish specific genes.</title>
        <authorList>
            <person name="Kim W."/>
            <person name="Song I."/>
            <person name="Jeong J.-H."/>
            <person name="Kim D."/>
            <person name="Kim S."/>
            <person name="Ryu S."/>
            <person name="Song J.Y."/>
            <person name="Lee S.K."/>
        </authorList>
    </citation>
    <scope>NUCLEOTIDE SEQUENCE [LARGE SCALE GENOMIC DNA]</scope>
    <source>
        <tissue evidence="2">Muscle</tissue>
    </source>
</reference>